<evidence type="ECO:0000256" key="8">
    <source>
        <dbReference type="ARBA" id="ARBA00023136"/>
    </source>
</evidence>
<dbReference type="InterPro" id="IPR037066">
    <property type="entry name" value="Plug_dom_sf"/>
</dbReference>
<dbReference type="FunFam" id="2.60.40.1120:FF:000003">
    <property type="entry name" value="Outer membrane protein Omp121"/>
    <property type="match status" value="1"/>
</dbReference>
<dbReference type="Gene3D" id="2.170.130.10">
    <property type="entry name" value="TonB-dependent receptor, plug domain"/>
    <property type="match status" value="1"/>
</dbReference>
<proteinExistence type="inferred from homology"/>
<dbReference type="InterPro" id="IPR012910">
    <property type="entry name" value="Plug_dom"/>
</dbReference>
<keyword evidence="5 10" id="KW-0812">Transmembrane</keyword>
<dbReference type="PROSITE" id="PS52016">
    <property type="entry name" value="TONB_DEPENDENT_REC_3"/>
    <property type="match status" value="1"/>
</dbReference>
<keyword evidence="7 11" id="KW-0798">TonB box</keyword>
<keyword evidence="3 10" id="KW-1134">Transmembrane beta strand</keyword>
<evidence type="ECO:0000256" key="7">
    <source>
        <dbReference type="ARBA" id="ARBA00023077"/>
    </source>
</evidence>
<reference evidence="14" key="1">
    <citation type="submission" date="2022-06" db="EMBL/GenBank/DDBJ databases">
        <title>Solitalea sp. MAHUQ-68 isolated from rhizospheric soil.</title>
        <authorList>
            <person name="Huq M.A."/>
        </authorList>
    </citation>
    <scope>NUCLEOTIDE SEQUENCE</scope>
    <source>
        <strain evidence="14">MAHUQ-68</strain>
    </source>
</reference>
<dbReference type="SUPFAM" id="SSF49464">
    <property type="entry name" value="Carboxypeptidase regulatory domain-like"/>
    <property type="match status" value="1"/>
</dbReference>
<comment type="subcellular location">
    <subcellularLocation>
        <location evidence="1 10">Cell outer membrane</location>
        <topology evidence="1 10">Multi-pass membrane protein</topology>
    </subcellularLocation>
</comment>
<feature type="signal peptide" evidence="12">
    <location>
        <begin position="1"/>
        <end position="21"/>
    </location>
</feature>
<dbReference type="SUPFAM" id="SSF56935">
    <property type="entry name" value="Porins"/>
    <property type="match status" value="1"/>
</dbReference>
<evidence type="ECO:0000256" key="9">
    <source>
        <dbReference type="ARBA" id="ARBA00023237"/>
    </source>
</evidence>
<keyword evidence="15" id="KW-1185">Reference proteome</keyword>
<dbReference type="SMART" id="SM00965">
    <property type="entry name" value="STN"/>
    <property type="match status" value="1"/>
</dbReference>
<dbReference type="NCBIfam" id="TIGR04056">
    <property type="entry name" value="OMP_RagA_SusC"/>
    <property type="match status" value="1"/>
</dbReference>
<dbReference type="Proteomes" id="UP001155182">
    <property type="component" value="Unassembled WGS sequence"/>
</dbReference>
<keyword evidence="12" id="KW-0732">Signal</keyword>
<evidence type="ECO:0000256" key="2">
    <source>
        <dbReference type="ARBA" id="ARBA00022448"/>
    </source>
</evidence>
<keyword evidence="6" id="KW-0408">Iron</keyword>
<dbReference type="RefSeq" id="WP_252589244.1">
    <property type="nucleotide sequence ID" value="NZ_JAMWYS010000053.1"/>
</dbReference>
<dbReference type="InterPro" id="IPR008969">
    <property type="entry name" value="CarboxyPept-like_regulatory"/>
</dbReference>
<comment type="caution">
    <text evidence="14">The sequence shown here is derived from an EMBL/GenBank/DDBJ whole genome shotgun (WGS) entry which is preliminary data.</text>
</comment>
<feature type="domain" description="Secretin/TonB short N-terminal" evidence="13">
    <location>
        <begin position="46"/>
        <end position="96"/>
    </location>
</feature>
<evidence type="ECO:0000256" key="3">
    <source>
        <dbReference type="ARBA" id="ARBA00022452"/>
    </source>
</evidence>
<dbReference type="InterPro" id="IPR018247">
    <property type="entry name" value="EF_Hand_1_Ca_BS"/>
</dbReference>
<dbReference type="InterPro" id="IPR023996">
    <property type="entry name" value="TonB-dep_OMP_SusC/RagA"/>
</dbReference>
<keyword evidence="14" id="KW-0675">Receptor</keyword>
<dbReference type="Pfam" id="PF00593">
    <property type="entry name" value="TonB_dep_Rec_b-barrel"/>
    <property type="match status" value="1"/>
</dbReference>
<dbReference type="Pfam" id="PF07660">
    <property type="entry name" value="STN"/>
    <property type="match status" value="1"/>
</dbReference>
<evidence type="ECO:0000256" key="5">
    <source>
        <dbReference type="ARBA" id="ARBA00022692"/>
    </source>
</evidence>
<evidence type="ECO:0000313" key="14">
    <source>
        <dbReference type="EMBL" id="MCO4294214.1"/>
    </source>
</evidence>
<organism evidence="14 15">
    <name type="scientific">Solitalea agri</name>
    <dbReference type="NCBI Taxonomy" id="2953739"/>
    <lineage>
        <taxon>Bacteria</taxon>
        <taxon>Pseudomonadati</taxon>
        <taxon>Bacteroidota</taxon>
        <taxon>Sphingobacteriia</taxon>
        <taxon>Sphingobacteriales</taxon>
        <taxon>Sphingobacteriaceae</taxon>
        <taxon>Solitalea</taxon>
    </lineage>
</organism>
<comment type="similarity">
    <text evidence="10 11">Belongs to the TonB-dependent receptor family.</text>
</comment>
<evidence type="ECO:0000256" key="10">
    <source>
        <dbReference type="PROSITE-ProRule" id="PRU01360"/>
    </source>
</evidence>
<dbReference type="InterPro" id="IPR036942">
    <property type="entry name" value="Beta-barrel_TonB_sf"/>
</dbReference>
<dbReference type="PROSITE" id="PS00018">
    <property type="entry name" value="EF_HAND_1"/>
    <property type="match status" value="1"/>
</dbReference>
<dbReference type="Gene3D" id="2.40.170.20">
    <property type="entry name" value="TonB-dependent receptor, beta-barrel domain"/>
    <property type="match status" value="1"/>
</dbReference>
<keyword evidence="8 10" id="KW-0472">Membrane</keyword>
<protein>
    <submittedName>
        <fullName evidence="14">TonB-dependent receptor</fullName>
    </submittedName>
</protein>
<dbReference type="InterPro" id="IPR011662">
    <property type="entry name" value="Secretin/TonB_short_N"/>
</dbReference>
<dbReference type="NCBIfam" id="TIGR04057">
    <property type="entry name" value="SusC_RagA_signa"/>
    <property type="match status" value="1"/>
</dbReference>
<keyword evidence="2 10" id="KW-0813">Transport</keyword>
<dbReference type="InterPro" id="IPR039426">
    <property type="entry name" value="TonB-dep_rcpt-like"/>
</dbReference>
<evidence type="ECO:0000256" key="1">
    <source>
        <dbReference type="ARBA" id="ARBA00004571"/>
    </source>
</evidence>
<dbReference type="Gene3D" id="2.60.40.1120">
    <property type="entry name" value="Carboxypeptidase-like, regulatory domain"/>
    <property type="match status" value="1"/>
</dbReference>
<dbReference type="GO" id="GO:0006826">
    <property type="term" value="P:iron ion transport"/>
    <property type="evidence" value="ECO:0007669"/>
    <property type="project" value="UniProtKB-KW"/>
</dbReference>
<evidence type="ECO:0000256" key="11">
    <source>
        <dbReference type="RuleBase" id="RU003357"/>
    </source>
</evidence>
<gene>
    <name evidence="14" type="ORF">NF867_15240</name>
</gene>
<dbReference type="InterPro" id="IPR023997">
    <property type="entry name" value="TonB-dep_OMP_SusC/RagA_CS"/>
</dbReference>
<keyword evidence="4" id="KW-0406">Ion transport</keyword>
<evidence type="ECO:0000256" key="4">
    <source>
        <dbReference type="ARBA" id="ARBA00022496"/>
    </source>
</evidence>
<dbReference type="InterPro" id="IPR000531">
    <property type="entry name" value="Beta-barrel_TonB"/>
</dbReference>
<sequence>MKLTVLLLTTTILQLSASSYGQNVTLHEQNVSLVDVFKEIRKQTGYDFFYNDRVLENTKNININLKEAPLTEALDACFTGQPITYSINNKIVIVKALERPSVVEIKSNPAEINAKGKVVDANGLPLPGVSITVKGASKGTQTDVNGAFTLSVSKGSVLVFSFIGYKKKEITVEREMVFNVILEEDLAKLEQVVVVGYGETRKKDLTGSIASIKAEAVQSMNSPNFDVALVGQAPGVYVVKTNGAPGADASIRIRGGTSVLGVNEPLYVIDGIPVQIGGGGGSDSYSNSRSVQISPLASINPEDLESIDILKDASATAIYGSRAANGVVIITTKRGKKGQEPSLKFSYSSVFEDFTNRYKMLNTAQYIDVVNKAYANANLAVPADFKPNDKVYSNWQNEVTQVSQSNSWNLSLTGGTPNSKTIYAFSAGTNDQKGVIMGSGFKRYNLATNLETNVFDKLKVGTNLKYSQSTTKGNGNSFYYNIVKYRPDVPIYDEKGNYATTIDSTSSNPYAQLKQISESANKNLMASFYGEFEIVNGLKLKSSLSYNTVDGTNLRYIPSWDAFEARNRRTGSRTDNLSSFDSRIFDNTLTYNNFFGKHYVNALAGASFTQDKSNYTRVSSSNFPNDDALNNLGSAATISQYGSGGSISGLESYFIRGNYNYAGKYYLTFTGRADKSTKFGPNNQWGVFPSAALAWRISEENFLKKYDFINDAKLRISAGRTGSANFGDFLYSTFFTTGSFYNGVNGVIPNTVPNPSIRWETTNQLDAGLDFSLFQNKLRGSVTYYYKLTKDLILGVDVPYETGAANQLTNIGDVLNKGLEIQLGTDIISTNNFTWSTDFNISFNNNVLKKLNGGSLPNGVRLTEGEPLSYFYGYKTDGLFQTQSEIDALNAAAPNNIYQAVKTAPGDYKFVDTNKDGYITADDMVKLGNAEPDFFGGWNHTLRYKKFSLSALFNYSVGNVLYNSSQASLSIFNSYLSNYNTGILNAWTPEHPNTNSPRVVAGNPNQNGRISDQYVSTASFIRLKNLYLSYLLNDTRLNKFYLNNVRLFVAATNVFTVTGYNGLDPEVNTNPSSPIGQGYDGGGYPQTRSFSMGVNVTF</sequence>
<dbReference type="EMBL" id="JAMWYS010000053">
    <property type="protein sequence ID" value="MCO4294214.1"/>
    <property type="molecule type" value="Genomic_DNA"/>
</dbReference>
<dbReference type="AlphaFoldDB" id="A0A9X2F4U2"/>
<keyword evidence="4" id="KW-0410">Iron transport</keyword>
<evidence type="ECO:0000256" key="6">
    <source>
        <dbReference type="ARBA" id="ARBA00023004"/>
    </source>
</evidence>
<evidence type="ECO:0000256" key="12">
    <source>
        <dbReference type="SAM" id="SignalP"/>
    </source>
</evidence>
<evidence type="ECO:0000259" key="13">
    <source>
        <dbReference type="SMART" id="SM00965"/>
    </source>
</evidence>
<dbReference type="GO" id="GO:0009279">
    <property type="term" value="C:cell outer membrane"/>
    <property type="evidence" value="ECO:0007669"/>
    <property type="project" value="UniProtKB-SubCell"/>
</dbReference>
<evidence type="ECO:0000313" key="15">
    <source>
        <dbReference type="Proteomes" id="UP001155182"/>
    </source>
</evidence>
<dbReference type="Pfam" id="PF07715">
    <property type="entry name" value="Plug"/>
    <property type="match status" value="1"/>
</dbReference>
<accession>A0A9X2F4U2</accession>
<feature type="chain" id="PRO_5040940211" evidence="12">
    <location>
        <begin position="22"/>
        <end position="1098"/>
    </location>
</feature>
<name>A0A9X2F4U2_9SPHI</name>
<keyword evidence="9 10" id="KW-0998">Cell outer membrane</keyword>
<dbReference type="Pfam" id="PF13715">
    <property type="entry name" value="CarbopepD_reg_2"/>
    <property type="match status" value="1"/>
</dbReference>